<gene>
    <name evidence="1" type="ORF">CJ229_007485</name>
</gene>
<organism evidence="1 2">
    <name type="scientific">Nosocomiicoccus massiliensis</name>
    <dbReference type="NCBI Taxonomy" id="1232430"/>
    <lineage>
        <taxon>Bacteria</taxon>
        <taxon>Bacillati</taxon>
        <taxon>Bacillota</taxon>
        <taxon>Bacilli</taxon>
        <taxon>Bacillales</taxon>
        <taxon>Staphylococcaceae</taxon>
        <taxon>Nosocomiicoccus</taxon>
    </lineage>
</organism>
<proteinExistence type="predicted"/>
<reference evidence="2" key="1">
    <citation type="submission" date="2017-09" db="EMBL/GenBank/DDBJ databases">
        <title>Bacterial strain isolated from the female urinary microbiota.</title>
        <authorList>
            <person name="Thomas-White K."/>
            <person name="Kumar N."/>
            <person name="Forster S."/>
            <person name="Putonti C."/>
            <person name="Lawley T."/>
            <person name="Wolfe A.J."/>
        </authorList>
    </citation>
    <scope>NUCLEOTIDE SEQUENCE [LARGE SCALE GENOMIC DNA]</scope>
    <source>
        <strain evidence="2">UMB0959</strain>
    </source>
</reference>
<keyword evidence="2" id="KW-1185">Reference proteome</keyword>
<name>A0AAF0YHY2_9STAP</name>
<dbReference type="AlphaFoldDB" id="A0AAF0YHY2"/>
<evidence type="ECO:0000313" key="2">
    <source>
        <dbReference type="Proteomes" id="UP000243626"/>
    </source>
</evidence>
<sequence>MYESDFVLMENETMSLEALRQELSNIIQNKCVYNAEQTKRSVSQQPKPEDRYDTFYIRFDVEGSNDFVSVVADVSKEKHLVDYDLNEKGLTVKLINYNKRDRQ</sequence>
<dbReference type="RefSeq" id="WP_070710110.1">
    <property type="nucleotide sequence ID" value="NZ_CP136964.1"/>
</dbReference>
<evidence type="ECO:0000313" key="1">
    <source>
        <dbReference type="EMBL" id="WOS95921.1"/>
    </source>
</evidence>
<dbReference type="EMBL" id="CP136964">
    <property type="protein sequence ID" value="WOS95921.1"/>
    <property type="molecule type" value="Genomic_DNA"/>
</dbReference>
<accession>A0AAF0YHY2</accession>
<dbReference type="Proteomes" id="UP000243626">
    <property type="component" value="Chromosome"/>
</dbReference>
<dbReference type="KEGG" id="nmy:CJ229_007485"/>
<reference evidence="1 2" key="2">
    <citation type="submission" date="2023-10" db="EMBL/GenBank/DDBJ databases">
        <authorList>
            <person name="Choi B."/>
        </authorList>
    </citation>
    <scope>NUCLEOTIDE SEQUENCE [LARGE SCALE GENOMIC DNA]</scope>
    <source>
        <strain evidence="1 2">UMB0959</strain>
    </source>
</reference>
<protein>
    <submittedName>
        <fullName evidence="1">Uncharacterized protein</fullName>
    </submittedName>
</protein>